<feature type="region of interest" description="Disordered" evidence="1">
    <location>
        <begin position="1"/>
        <end position="54"/>
    </location>
</feature>
<sequence>MNASLANPRRTRIDAWPKPPQAEDPATRRPDWLNGSVPHTPAEPINGVPVADRS</sequence>
<evidence type="ECO:0000313" key="3">
    <source>
        <dbReference type="Proteomes" id="UP000236723"/>
    </source>
</evidence>
<keyword evidence="3" id="KW-1185">Reference proteome</keyword>
<dbReference type="RefSeq" id="WP_160147220.1">
    <property type="nucleotide sequence ID" value="NZ_FNVO01000032.1"/>
</dbReference>
<reference evidence="3" key="1">
    <citation type="submission" date="2016-10" db="EMBL/GenBank/DDBJ databases">
        <authorList>
            <person name="Varghese N."/>
            <person name="Submissions S."/>
        </authorList>
    </citation>
    <scope>NUCLEOTIDE SEQUENCE [LARGE SCALE GENOMIC DNA]</scope>
    <source>
        <strain evidence="3">DSM 43163</strain>
    </source>
</reference>
<protein>
    <submittedName>
        <fullName evidence="2">Uncharacterized protein</fullName>
    </submittedName>
</protein>
<dbReference type="Proteomes" id="UP000236723">
    <property type="component" value="Unassembled WGS sequence"/>
</dbReference>
<organism evidence="2 3">
    <name type="scientific">Thermomonospora echinospora</name>
    <dbReference type="NCBI Taxonomy" id="1992"/>
    <lineage>
        <taxon>Bacteria</taxon>
        <taxon>Bacillati</taxon>
        <taxon>Actinomycetota</taxon>
        <taxon>Actinomycetes</taxon>
        <taxon>Streptosporangiales</taxon>
        <taxon>Thermomonosporaceae</taxon>
        <taxon>Thermomonospora</taxon>
    </lineage>
</organism>
<name>A0A1H6E393_9ACTN</name>
<evidence type="ECO:0000313" key="2">
    <source>
        <dbReference type="EMBL" id="SEG92090.1"/>
    </source>
</evidence>
<accession>A0A1H6E393</accession>
<dbReference type="EMBL" id="FNVO01000032">
    <property type="protein sequence ID" value="SEG92090.1"/>
    <property type="molecule type" value="Genomic_DNA"/>
</dbReference>
<evidence type="ECO:0000256" key="1">
    <source>
        <dbReference type="SAM" id="MobiDB-lite"/>
    </source>
</evidence>
<dbReference type="AlphaFoldDB" id="A0A1H6E393"/>
<proteinExistence type="predicted"/>
<gene>
    <name evidence="2" type="ORF">SAMN04489712_13219</name>
</gene>